<comment type="subcellular location">
    <subcellularLocation>
        <location evidence="1">Cell membrane</location>
        <topology evidence="1">Multi-pass membrane protein</topology>
    </subcellularLocation>
</comment>
<evidence type="ECO:0000256" key="10">
    <source>
        <dbReference type="SAM" id="MobiDB-lite"/>
    </source>
</evidence>
<evidence type="ECO:0000259" key="13">
    <source>
        <dbReference type="Pfam" id="PF00689"/>
    </source>
</evidence>
<dbReference type="GO" id="GO:0015662">
    <property type="term" value="F:P-type ion transporter activity"/>
    <property type="evidence" value="ECO:0007669"/>
    <property type="project" value="UniProtKB-ARBA"/>
</dbReference>
<dbReference type="InterPro" id="IPR023214">
    <property type="entry name" value="HAD_sf"/>
</dbReference>
<dbReference type="NCBIfam" id="TIGR01494">
    <property type="entry name" value="ATPase_P-type"/>
    <property type="match status" value="1"/>
</dbReference>
<feature type="transmembrane region" description="Helical" evidence="11">
    <location>
        <begin position="211"/>
        <end position="237"/>
    </location>
</feature>
<name>A0A8H8DF81_9FUNG</name>
<evidence type="ECO:0000256" key="7">
    <source>
        <dbReference type="ARBA" id="ARBA00022967"/>
    </source>
</evidence>
<dbReference type="SUPFAM" id="SSF81660">
    <property type="entry name" value="Metal cation-transporting ATPase, ATP-binding domain N"/>
    <property type="match status" value="1"/>
</dbReference>
<dbReference type="InterPro" id="IPR023298">
    <property type="entry name" value="ATPase_P-typ_TM_dom_sf"/>
</dbReference>
<feature type="transmembrane region" description="Helical" evidence="11">
    <location>
        <begin position="188"/>
        <end position="205"/>
    </location>
</feature>
<dbReference type="InterPro" id="IPR008250">
    <property type="entry name" value="ATPase_P-typ_transduc_dom_A_sf"/>
</dbReference>
<keyword evidence="3 11" id="KW-0812">Transmembrane</keyword>
<dbReference type="GO" id="GO:0005886">
    <property type="term" value="C:plasma membrane"/>
    <property type="evidence" value="ECO:0007669"/>
    <property type="project" value="UniProtKB-SubCell"/>
</dbReference>
<evidence type="ECO:0000256" key="4">
    <source>
        <dbReference type="ARBA" id="ARBA00022723"/>
    </source>
</evidence>
<evidence type="ECO:0000256" key="2">
    <source>
        <dbReference type="ARBA" id="ARBA00022475"/>
    </source>
</evidence>
<dbReference type="FunFam" id="2.70.150.10:FF:000016">
    <property type="entry name" value="Calcium-transporting P-type ATPase putative"/>
    <property type="match status" value="1"/>
</dbReference>
<keyword evidence="15" id="KW-1185">Reference proteome</keyword>
<dbReference type="AlphaFoldDB" id="A0A8H8DF81"/>
<dbReference type="GO" id="GO:0019829">
    <property type="term" value="F:ATPase-coupled monoatomic cation transmembrane transporter activity"/>
    <property type="evidence" value="ECO:0007669"/>
    <property type="project" value="UniProtKB-ARBA"/>
</dbReference>
<proteinExistence type="predicted"/>
<dbReference type="Gene3D" id="3.40.1110.10">
    <property type="entry name" value="Calcium-transporting ATPase, cytoplasmic domain N"/>
    <property type="match status" value="1"/>
</dbReference>
<dbReference type="Pfam" id="PF13246">
    <property type="entry name" value="Cation_ATPase"/>
    <property type="match status" value="1"/>
</dbReference>
<dbReference type="GO" id="GO:0005524">
    <property type="term" value="F:ATP binding"/>
    <property type="evidence" value="ECO:0007669"/>
    <property type="project" value="UniProtKB-KW"/>
</dbReference>
<dbReference type="Pfam" id="PF00689">
    <property type="entry name" value="Cation_ATPase_C"/>
    <property type="match status" value="1"/>
</dbReference>
<accession>A0A8H8DF81</accession>
<feature type="transmembrane region" description="Helical" evidence="11">
    <location>
        <begin position="162"/>
        <end position="181"/>
    </location>
</feature>
<gene>
    <name evidence="14" type="ORF">BJ554DRAFT_4241</name>
</gene>
<protein>
    <recommendedName>
        <fullName evidence="16">Cation-transporting P-type ATPase C-terminal domain-containing protein</fullName>
    </recommendedName>
</protein>
<dbReference type="EMBL" id="JAEFCI010012265">
    <property type="protein sequence ID" value="KAG5456113.1"/>
    <property type="molecule type" value="Genomic_DNA"/>
</dbReference>
<feature type="non-terminal residue" evidence="14">
    <location>
        <position position="924"/>
    </location>
</feature>
<evidence type="ECO:0000256" key="1">
    <source>
        <dbReference type="ARBA" id="ARBA00004651"/>
    </source>
</evidence>
<dbReference type="GO" id="GO:0046873">
    <property type="term" value="F:metal ion transmembrane transporter activity"/>
    <property type="evidence" value="ECO:0007669"/>
    <property type="project" value="UniProtKB-ARBA"/>
</dbReference>
<evidence type="ECO:0000256" key="11">
    <source>
        <dbReference type="SAM" id="Phobius"/>
    </source>
</evidence>
<dbReference type="OrthoDB" id="116380at2759"/>
<dbReference type="Gene3D" id="3.40.50.1000">
    <property type="entry name" value="HAD superfamily/HAD-like"/>
    <property type="match status" value="2"/>
</dbReference>
<dbReference type="PRINTS" id="PR00119">
    <property type="entry name" value="CATATPASE"/>
</dbReference>
<evidence type="ECO:0000256" key="9">
    <source>
        <dbReference type="ARBA" id="ARBA00023136"/>
    </source>
</evidence>
<sequence length="924" mass="100342">MVVIITNTFIGYFQEYRAEKTMESLRNLTCPTALVVREGAQHHIPALQVVPGDIVQLKNGDVIPADLRLLEIFNLEIDEALLTGESAPVAKKTVALEMENAPVGDRINLAYSSTVVTKGRGKGVVISTGMETEIGQIAKALSHTEKIAKTVLQQRQGITSCLRFLFLFFSFGYTIFNRILLDKLAVKLLAFAILLAVIVFSVNRWDITADIALYAISLSIAVIPEGLVAVMTITMAVSVRAMAKQKAIVRKLSALEAIGQVSNICSDKVRDKGRVLVGLVQHFCSNRDFLPQTGTITQGRMVLSKLHLPGVGNFNVTGEGYNPVGEITRIVPAPRSPKQVGTAHPSGNELPLSRHEYPEQLKSLARVAALCNQAVLRKGNRLPSSTIAVDVHDDEKEIAVAPVETSEVTSKSDKAERSQEKGIEKEARDGGWTAFGDPTECAIQVFATKIGMGKPDLSEDYELVAEFPFESAIKTASVIVKHKPTGEVFVLLKGATEQVVSKCNGVDEEEILWEMECLASHGLRVLALAQRKVAEDLTDDQLHCWKREEANKDMTLLGLVGIFDPPRPQSKSAIQACARAGISVHMLTGDHPKTAAAIALSVGLISRAEAKASGSPATPAPAPIGTGLELFRSITMAAEEQPTANMVMTALEFDALTDREIDKLAHLPKVIARCAPHTKTRMVEALHRRMKVVAMTGDGVNGMDFFFAFSANFFKFDASFWKFTAANFCGFFRRGPDAPSLKAADVGIAMGLAGSDVAKQASDIVLTNDNFATITKAVFEGRRIFDNIQKFILHLMSTNVAEVILLVTGLSFMAREGDEVASIYPMSPVQILWLNMVTSSPPAMGLGFEKAEGHLQEAKPRPKSKGLFGRELLADIFVYGALMGMLTLTNWTLVLYAFGDGILQLRCAKASYDDSVTLGDDRIP</sequence>
<keyword evidence="2" id="KW-1003">Cell membrane</keyword>
<dbReference type="Gene3D" id="2.70.150.10">
    <property type="entry name" value="Calcium-transporting ATPase, cytoplasmic transduction domain A"/>
    <property type="match status" value="1"/>
</dbReference>
<dbReference type="GO" id="GO:0046872">
    <property type="term" value="F:metal ion binding"/>
    <property type="evidence" value="ECO:0007669"/>
    <property type="project" value="UniProtKB-KW"/>
</dbReference>
<keyword evidence="6" id="KW-0067">ATP-binding</keyword>
<dbReference type="Pfam" id="PF00122">
    <property type="entry name" value="E1-E2_ATPase"/>
    <property type="match status" value="1"/>
</dbReference>
<feature type="compositionally biased region" description="Basic and acidic residues" evidence="10">
    <location>
        <begin position="410"/>
        <end position="429"/>
    </location>
</feature>
<evidence type="ECO:0008006" key="16">
    <source>
        <dbReference type="Google" id="ProtNLM"/>
    </source>
</evidence>
<keyword evidence="9 11" id="KW-0472">Membrane</keyword>
<dbReference type="Gene3D" id="1.20.1110.10">
    <property type="entry name" value="Calcium-transporting ATPase, transmembrane domain"/>
    <property type="match status" value="2"/>
</dbReference>
<dbReference type="InterPro" id="IPR059000">
    <property type="entry name" value="ATPase_P-type_domA"/>
</dbReference>
<feature type="region of interest" description="Disordered" evidence="10">
    <location>
        <begin position="403"/>
        <end position="431"/>
    </location>
</feature>
<dbReference type="SUPFAM" id="SSF81665">
    <property type="entry name" value="Calcium ATPase, transmembrane domain M"/>
    <property type="match status" value="1"/>
</dbReference>
<dbReference type="GO" id="GO:0098662">
    <property type="term" value="P:inorganic cation transmembrane transport"/>
    <property type="evidence" value="ECO:0007669"/>
    <property type="project" value="UniProtKB-ARBA"/>
</dbReference>
<keyword evidence="4" id="KW-0479">Metal-binding</keyword>
<reference evidence="14 15" key="1">
    <citation type="journal article" name="Sci. Rep.">
        <title>Genome-scale phylogenetic analyses confirm Olpidium as the closest living zoosporic fungus to the non-flagellated, terrestrial fungi.</title>
        <authorList>
            <person name="Chang Y."/>
            <person name="Rochon D."/>
            <person name="Sekimoto S."/>
            <person name="Wang Y."/>
            <person name="Chovatia M."/>
            <person name="Sandor L."/>
            <person name="Salamov A."/>
            <person name="Grigoriev I.V."/>
            <person name="Stajich J.E."/>
            <person name="Spatafora J.W."/>
        </authorList>
    </citation>
    <scope>NUCLEOTIDE SEQUENCE [LARGE SCALE GENOMIC DNA]</scope>
    <source>
        <strain evidence="14">S191</strain>
    </source>
</reference>
<evidence type="ECO:0000256" key="3">
    <source>
        <dbReference type="ARBA" id="ARBA00022692"/>
    </source>
</evidence>
<evidence type="ECO:0000259" key="12">
    <source>
        <dbReference type="Pfam" id="PF00122"/>
    </source>
</evidence>
<dbReference type="InterPro" id="IPR001757">
    <property type="entry name" value="P_typ_ATPase"/>
</dbReference>
<evidence type="ECO:0000313" key="15">
    <source>
        <dbReference type="Proteomes" id="UP000673691"/>
    </source>
</evidence>
<dbReference type="InterPro" id="IPR036412">
    <property type="entry name" value="HAD-like_sf"/>
</dbReference>
<evidence type="ECO:0000256" key="8">
    <source>
        <dbReference type="ARBA" id="ARBA00022989"/>
    </source>
</evidence>
<dbReference type="PANTHER" id="PTHR42861">
    <property type="entry name" value="CALCIUM-TRANSPORTING ATPASE"/>
    <property type="match status" value="1"/>
</dbReference>
<dbReference type="Proteomes" id="UP000673691">
    <property type="component" value="Unassembled WGS sequence"/>
</dbReference>
<evidence type="ECO:0000313" key="14">
    <source>
        <dbReference type="EMBL" id="KAG5456113.1"/>
    </source>
</evidence>
<dbReference type="SUPFAM" id="SSF56784">
    <property type="entry name" value="HAD-like"/>
    <property type="match status" value="2"/>
</dbReference>
<keyword evidence="8 11" id="KW-1133">Transmembrane helix</keyword>
<dbReference type="InterPro" id="IPR006068">
    <property type="entry name" value="ATPase_P-typ_cation-transptr_C"/>
</dbReference>
<organism evidence="14 15">
    <name type="scientific">Olpidium bornovanus</name>
    <dbReference type="NCBI Taxonomy" id="278681"/>
    <lineage>
        <taxon>Eukaryota</taxon>
        <taxon>Fungi</taxon>
        <taxon>Fungi incertae sedis</taxon>
        <taxon>Olpidiomycota</taxon>
        <taxon>Olpidiomycotina</taxon>
        <taxon>Olpidiomycetes</taxon>
        <taxon>Olpidiales</taxon>
        <taxon>Olpidiaceae</taxon>
        <taxon>Olpidium</taxon>
    </lineage>
</organism>
<dbReference type="InterPro" id="IPR023299">
    <property type="entry name" value="ATPase_P-typ_cyto_dom_N"/>
</dbReference>
<evidence type="ECO:0000256" key="5">
    <source>
        <dbReference type="ARBA" id="ARBA00022741"/>
    </source>
</evidence>
<feature type="domain" description="Cation-transporting P-type ATPase C-terminal" evidence="13">
    <location>
        <begin position="825"/>
        <end position="900"/>
    </location>
</feature>
<keyword evidence="5" id="KW-0547">Nucleotide-binding</keyword>
<dbReference type="GO" id="GO:0016887">
    <property type="term" value="F:ATP hydrolysis activity"/>
    <property type="evidence" value="ECO:0007669"/>
    <property type="project" value="InterPro"/>
</dbReference>
<comment type="caution">
    <text evidence="14">The sequence shown here is derived from an EMBL/GenBank/DDBJ whole genome shotgun (WGS) entry which is preliminary data.</text>
</comment>
<dbReference type="SUPFAM" id="SSF81653">
    <property type="entry name" value="Calcium ATPase, transduction domain A"/>
    <property type="match status" value="1"/>
</dbReference>
<evidence type="ECO:0000256" key="6">
    <source>
        <dbReference type="ARBA" id="ARBA00022840"/>
    </source>
</evidence>
<feature type="domain" description="P-type ATPase A" evidence="12">
    <location>
        <begin position="28"/>
        <end position="141"/>
    </location>
</feature>
<feature type="transmembrane region" description="Helical" evidence="11">
    <location>
        <begin position="876"/>
        <end position="899"/>
    </location>
</feature>
<keyword evidence="7" id="KW-1278">Translocase</keyword>